<evidence type="ECO:0000313" key="4">
    <source>
        <dbReference type="Proteomes" id="UP000283530"/>
    </source>
</evidence>
<accession>A0A443N3G3</accession>
<keyword evidence="3" id="KW-0282">Flagellum</keyword>
<dbReference type="AlphaFoldDB" id="A0A443N3G3"/>
<feature type="compositionally biased region" description="Basic and acidic residues" evidence="1">
    <location>
        <begin position="222"/>
        <end position="259"/>
    </location>
</feature>
<dbReference type="EMBL" id="QPKB01000001">
    <property type="protein sequence ID" value="RWR73067.1"/>
    <property type="molecule type" value="Genomic_DNA"/>
</dbReference>
<keyword evidence="2" id="KW-0812">Transmembrane</keyword>
<feature type="compositionally biased region" description="Basic and acidic residues" evidence="1">
    <location>
        <begin position="192"/>
        <end position="212"/>
    </location>
</feature>
<protein>
    <submittedName>
        <fullName evidence="3">Cilia-and flagella-associated protein 251-like protein</fullName>
    </submittedName>
</protein>
<organism evidence="3 4">
    <name type="scientific">Cinnamomum micranthum f. kanehirae</name>
    <dbReference type="NCBI Taxonomy" id="337451"/>
    <lineage>
        <taxon>Eukaryota</taxon>
        <taxon>Viridiplantae</taxon>
        <taxon>Streptophyta</taxon>
        <taxon>Embryophyta</taxon>
        <taxon>Tracheophyta</taxon>
        <taxon>Spermatophyta</taxon>
        <taxon>Magnoliopsida</taxon>
        <taxon>Magnoliidae</taxon>
        <taxon>Laurales</taxon>
        <taxon>Lauraceae</taxon>
        <taxon>Cinnamomum</taxon>
    </lineage>
</organism>
<reference evidence="3 4" key="1">
    <citation type="journal article" date="2019" name="Nat. Plants">
        <title>Stout camphor tree genome fills gaps in understanding of flowering plant genome evolution.</title>
        <authorList>
            <person name="Chaw S.M."/>
            <person name="Liu Y.C."/>
            <person name="Wu Y.W."/>
            <person name="Wang H.Y."/>
            <person name="Lin C.I."/>
            <person name="Wu C.S."/>
            <person name="Ke H.M."/>
            <person name="Chang L.Y."/>
            <person name="Hsu C.Y."/>
            <person name="Yang H.T."/>
            <person name="Sudianto E."/>
            <person name="Hsu M.H."/>
            <person name="Wu K.P."/>
            <person name="Wang L.N."/>
            <person name="Leebens-Mack J.H."/>
            <person name="Tsai I.J."/>
        </authorList>
    </citation>
    <scope>NUCLEOTIDE SEQUENCE [LARGE SCALE GENOMIC DNA]</scope>
    <source>
        <strain evidence="4">cv. Chaw 1501</strain>
        <tissue evidence="3">Young leaves</tissue>
    </source>
</reference>
<keyword evidence="2" id="KW-1133">Transmembrane helix</keyword>
<dbReference type="Proteomes" id="UP000283530">
    <property type="component" value="Unassembled WGS sequence"/>
</dbReference>
<proteinExistence type="predicted"/>
<gene>
    <name evidence="3" type="ORF">CKAN_00131800</name>
</gene>
<keyword evidence="3" id="KW-0966">Cell projection</keyword>
<evidence type="ECO:0000313" key="3">
    <source>
        <dbReference type="EMBL" id="RWR73067.1"/>
    </source>
</evidence>
<evidence type="ECO:0000256" key="1">
    <source>
        <dbReference type="SAM" id="MobiDB-lite"/>
    </source>
</evidence>
<feature type="transmembrane region" description="Helical" evidence="2">
    <location>
        <begin position="56"/>
        <end position="78"/>
    </location>
</feature>
<feature type="compositionally biased region" description="Basic and acidic residues" evidence="1">
    <location>
        <begin position="110"/>
        <end position="182"/>
    </location>
</feature>
<dbReference type="PANTHER" id="PTHR37198">
    <property type="entry name" value="NUCLEOLIN"/>
    <property type="match status" value="1"/>
</dbReference>
<keyword evidence="3" id="KW-0969">Cilium</keyword>
<keyword evidence="2" id="KW-0472">Membrane</keyword>
<comment type="caution">
    <text evidence="3">The sequence shown here is derived from an EMBL/GenBank/DDBJ whole genome shotgun (WGS) entry which is preliminary data.</text>
</comment>
<sequence length="438" mass="48054">MADQTVEWEIQNLPSNKTEAGGSRLALICHRGWTLGKKIAIVGVAVSSAPIVLPPLVLFSALGFVLSVPFGLALAGYASTGKLMRSLLPVREDFKYGETPMQEEIGEVTGDDKPVSGNDKENGDDVMELEKDKEEEIKREIRKDKEKEEEVEKTEGDGHSVEEQQEEKAREFNEDDKEKGGDVGEIEEDKEDVGGRGGDVREITLTDKEKEGCVSSCMGKDSGVEGRSEHVQNKEEKAYDGGEVVERGLEVGGEGDKPRMVGIIDGNGEENVVPDIRTPEIEEVSGYKKPLSDADGESAFAQPSAQIVQQADPDASQLSSEQEFATVERTLDVNGTRKEDPTEQPDISIKTTTIVPTEMEIMKPAEEVIYTESEIWEQINAMRMIVGYKAAPNSNYIEELKALYLFTGVEPPPSIENSSDLIEVNDKLLFLKSIVGVK</sequence>
<evidence type="ECO:0000256" key="2">
    <source>
        <dbReference type="SAM" id="Phobius"/>
    </source>
</evidence>
<dbReference type="PANTHER" id="PTHR37198:SF1">
    <property type="entry name" value="NUCLEOLIN"/>
    <property type="match status" value="1"/>
</dbReference>
<name>A0A443N3G3_9MAGN</name>
<feature type="region of interest" description="Disordered" evidence="1">
    <location>
        <begin position="100"/>
        <end position="270"/>
    </location>
</feature>
<keyword evidence="4" id="KW-1185">Reference proteome</keyword>
<dbReference type="OrthoDB" id="1939559at2759"/>